<feature type="region of interest" description="Disordered" evidence="1">
    <location>
        <begin position="124"/>
        <end position="151"/>
    </location>
</feature>
<feature type="compositionally biased region" description="Basic and acidic residues" evidence="1">
    <location>
        <begin position="139"/>
        <end position="151"/>
    </location>
</feature>
<organism evidence="3 4">
    <name type="scientific">Prolixibacter bellariivorans</name>
    <dbReference type="NCBI Taxonomy" id="314319"/>
    <lineage>
        <taxon>Bacteria</taxon>
        <taxon>Pseudomonadati</taxon>
        <taxon>Bacteroidota</taxon>
        <taxon>Bacteroidia</taxon>
        <taxon>Marinilabiliales</taxon>
        <taxon>Prolixibacteraceae</taxon>
        <taxon>Prolixibacter</taxon>
    </lineage>
</organism>
<feature type="transmembrane region" description="Helical" evidence="2">
    <location>
        <begin position="16"/>
        <end position="35"/>
    </location>
</feature>
<accession>A0A5M4AXB4</accession>
<dbReference type="EMBL" id="BLAX01000001">
    <property type="protein sequence ID" value="GET32404.1"/>
    <property type="molecule type" value="Genomic_DNA"/>
</dbReference>
<dbReference type="Proteomes" id="UP000391834">
    <property type="component" value="Unassembled WGS sequence"/>
</dbReference>
<name>A0A5M4AXB4_9BACT</name>
<dbReference type="AlphaFoldDB" id="A0A5M4AXB4"/>
<keyword evidence="2" id="KW-0472">Membrane</keyword>
<keyword evidence="2" id="KW-0812">Transmembrane</keyword>
<dbReference type="OrthoDB" id="1122488at2"/>
<keyword evidence="2" id="KW-1133">Transmembrane helix</keyword>
<evidence type="ECO:0000313" key="3">
    <source>
        <dbReference type="EMBL" id="GET32404.1"/>
    </source>
</evidence>
<gene>
    <name evidence="3" type="ORF">PbJCM13498_12670</name>
</gene>
<keyword evidence="4" id="KW-1185">Reference proteome</keyword>
<evidence type="ECO:0000313" key="4">
    <source>
        <dbReference type="Proteomes" id="UP000391834"/>
    </source>
</evidence>
<evidence type="ECO:0000256" key="2">
    <source>
        <dbReference type="SAM" id="Phobius"/>
    </source>
</evidence>
<protein>
    <submittedName>
        <fullName evidence="3">Uncharacterized protein</fullName>
    </submittedName>
</protein>
<dbReference type="RefSeq" id="WP_025863121.1">
    <property type="nucleotide sequence ID" value="NZ_BLAX01000001.1"/>
</dbReference>
<comment type="caution">
    <text evidence="3">The sequence shown here is derived from an EMBL/GenBank/DDBJ whole genome shotgun (WGS) entry which is preliminary data.</text>
</comment>
<reference evidence="3 4" key="1">
    <citation type="submission" date="2019-10" db="EMBL/GenBank/DDBJ databases">
        <title>Prolixibacter strains distinguished by the presence of nitrate reductase genes were adept at nitrate-dependent anaerobic corrosion of metallic iron and carbon steel.</title>
        <authorList>
            <person name="Iino T."/>
            <person name="Shono N."/>
            <person name="Ito K."/>
            <person name="Nakamura R."/>
            <person name="Sueoka K."/>
            <person name="Harayama S."/>
            <person name="Ohkuma M."/>
        </authorList>
    </citation>
    <scope>NUCLEOTIDE SEQUENCE [LARGE SCALE GENOMIC DNA]</scope>
    <source>
        <strain evidence="3 4">JCM 13498</strain>
    </source>
</reference>
<feature type="region of interest" description="Disordered" evidence="1">
    <location>
        <begin position="89"/>
        <end position="109"/>
    </location>
</feature>
<sequence>MPSNIVLLTEINTAGFGDYIFLILVIVASVVQAIVQQRKKQRLKQMEDNGEQYNHEEPKRQREVYNPMDEQREDPFGTLFDHMEEMFDPVQYPSNEPEPQMEPSYDTGKPEIDQKKVEEILKKAQATKMPGDITAPSVYHKEKKDSLRKNIRRDFDPRKAVIYSEIINRKY</sequence>
<proteinExistence type="predicted"/>
<evidence type="ECO:0000256" key="1">
    <source>
        <dbReference type="SAM" id="MobiDB-lite"/>
    </source>
</evidence>